<feature type="transmembrane region" description="Helical" evidence="1">
    <location>
        <begin position="68"/>
        <end position="90"/>
    </location>
</feature>
<keyword evidence="1" id="KW-1133">Transmembrane helix</keyword>
<proteinExistence type="predicted"/>
<dbReference type="OrthoDB" id="984014at2759"/>
<gene>
    <name evidence="4" type="primary">LOC110409321</name>
</gene>
<dbReference type="PANTHER" id="PTHR31325">
    <property type="entry name" value="OS01G0798800 PROTEIN-RELATED"/>
    <property type="match status" value="1"/>
</dbReference>
<dbReference type="AlphaFoldDB" id="A0A6J0ZHE7"/>
<reference evidence="4" key="1">
    <citation type="submission" date="2025-08" db="UniProtKB">
        <authorList>
            <consortium name="RefSeq"/>
        </authorList>
    </citation>
    <scope>IDENTIFICATION</scope>
    <source>
        <tissue evidence="4">Leaf</tissue>
    </source>
</reference>
<evidence type="ECO:0000313" key="3">
    <source>
        <dbReference type="Proteomes" id="UP000504621"/>
    </source>
</evidence>
<dbReference type="GeneID" id="110409321"/>
<feature type="transmembrane region" description="Helical" evidence="1">
    <location>
        <begin position="335"/>
        <end position="365"/>
    </location>
</feature>
<organism evidence="3 4">
    <name type="scientific">Herrania umbratica</name>
    <dbReference type="NCBI Taxonomy" id="108875"/>
    <lineage>
        <taxon>Eukaryota</taxon>
        <taxon>Viridiplantae</taxon>
        <taxon>Streptophyta</taxon>
        <taxon>Embryophyta</taxon>
        <taxon>Tracheophyta</taxon>
        <taxon>Spermatophyta</taxon>
        <taxon>Magnoliopsida</taxon>
        <taxon>eudicotyledons</taxon>
        <taxon>Gunneridae</taxon>
        <taxon>Pentapetalae</taxon>
        <taxon>rosids</taxon>
        <taxon>malvids</taxon>
        <taxon>Malvales</taxon>
        <taxon>Malvaceae</taxon>
        <taxon>Byttnerioideae</taxon>
        <taxon>Herrania</taxon>
    </lineage>
</organism>
<name>A0A6J0ZHE7_9ROSI</name>
<feature type="domain" description="DUF4220" evidence="2">
    <location>
        <begin position="73"/>
        <end position="404"/>
    </location>
</feature>
<evidence type="ECO:0000259" key="2">
    <source>
        <dbReference type="Pfam" id="PF13968"/>
    </source>
</evidence>
<feature type="transmembrane region" description="Helical" evidence="1">
    <location>
        <begin position="102"/>
        <end position="122"/>
    </location>
</feature>
<dbReference type="Pfam" id="PF04578">
    <property type="entry name" value="DUF594"/>
    <property type="match status" value="1"/>
</dbReference>
<accession>A0A6J0ZHE7</accession>
<feature type="transmembrane region" description="Helical" evidence="1">
    <location>
        <begin position="134"/>
        <end position="151"/>
    </location>
</feature>
<keyword evidence="1" id="KW-0472">Membrane</keyword>
<dbReference type="Pfam" id="PF13968">
    <property type="entry name" value="DUF4220"/>
    <property type="match status" value="1"/>
</dbReference>
<feature type="transmembrane region" description="Helical" evidence="1">
    <location>
        <begin position="157"/>
        <end position="175"/>
    </location>
</feature>
<feature type="transmembrane region" description="Helical" evidence="1">
    <location>
        <begin position="38"/>
        <end position="56"/>
    </location>
</feature>
<evidence type="ECO:0000313" key="4">
    <source>
        <dbReference type="RefSeq" id="XP_021274301.1"/>
    </source>
</evidence>
<dbReference type="InterPro" id="IPR025315">
    <property type="entry name" value="DUF4220"/>
</dbReference>
<dbReference type="RefSeq" id="XP_021274301.1">
    <property type="nucleotide sequence ID" value="XM_021418626.1"/>
</dbReference>
<dbReference type="Proteomes" id="UP000504621">
    <property type="component" value="Unplaced"/>
</dbReference>
<keyword evidence="1" id="KW-0812">Transmembrane</keyword>
<feature type="transmembrane region" description="Helical" evidence="1">
    <location>
        <begin position="301"/>
        <end position="323"/>
    </location>
</feature>
<dbReference type="InterPro" id="IPR007658">
    <property type="entry name" value="DUF594"/>
</dbReference>
<protein>
    <submittedName>
        <fullName evidence="4">Uncharacterized protein LOC110409321</fullName>
    </submittedName>
</protein>
<evidence type="ECO:0000256" key="1">
    <source>
        <dbReference type="SAM" id="Phobius"/>
    </source>
</evidence>
<sequence>MLFTIAASVIYVESKDFVLKKILSEIAKRFWGEWEIRLMVVLSLILQLFLVVSGYIRRKYIGKKLPYVAISVWLIYLSTDWIATLVLTTLLKGDVSLDNKLIVFWTPFLLWHLGSPHNITAYSLEDNELWLRRFFGLVFQVGEAIYIYARFRSTSSAAVNAVAVPIFLAGVIKYGERIWALRCASDKQLVNSFFLISDKKTNEGRKTIRTGLFETTIKGLFKDKGVVPEVEFLRQAYTSYIVFKPLFTDLPFRLARELHDNMVYMKSQSAEDAFKFVDVELSFVYDLFFTKNPIQYRHFKVSLCLGGFCFLSMVCSMIGFTAVMDRSEHSAIDIAITYLLLVGAISLDVYSFFMHALSTWAMIWLPTPRPKVHKLYSSIAAYRLQSIKASSGIKSMAQHDLIKYCVKAKTSRCTGFIRLFDTGNLLQKYGHTKWKPVDPDLKHFIYTHLQKKRDKCEKKNFKLDELEKLLNEKGDNVFKEKFKEMLGMDADLTLSKAEFLSIFPRMDPTYFIRSIFLWHIATELSYYDDIDNHRIGTATSLCYISKSISDYMIYLALVRPSMLSKGFSDVINGKIYKEAQSFLMEKMKTSFVNARKQFTTDLLHFAAFQDQSFYQPPRHKVGAVLLEGASFAVKLQKFVRELRWDHDEKWEMISEVWMQMMAHAASRCSWKEHAQQLRHGGELLTHVALLMAHLGLSTKVGIDEDDDDDSDAFPPFDV</sequence>
<keyword evidence="3" id="KW-1185">Reference proteome</keyword>